<evidence type="ECO:0000313" key="3">
    <source>
        <dbReference type="Proteomes" id="UP001142055"/>
    </source>
</evidence>
<accession>A0A9Q0MBN0</accession>
<dbReference type="EMBL" id="JAPWDV010000001">
    <property type="protein sequence ID" value="KAJ6221592.1"/>
    <property type="molecule type" value="Genomic_DNA"/>
</dbReference>
<evidence type="ECO:0000313" key="2">
    <source>
        <dbReference type="EMBL" id="KAJ6221592.1"/>
    </source>
</evidence>
<reference evidence="2" key="1">
    <citation type="submission" date="2022-12" db="EMBL/GenBank/DDBJ databases">
        <title>Genome assemblies of Blomia tropicalis.</title>
        <authorList>
            <person name="Cui Y."/>
        </authorList>
    </citation>
    <scope>NUCLEOTIDE SEQUENCE</scope>
    <source>
        <tissue evidence="2">Adult mites</tissue>
    </source>
</reference>
<dbReference type="Proteomes" id="UP001142055">
    <property type="component" value="Chromosome 1"/>
</dbReference>
<comment type="caution">
    <text evidence="2">The sequence shown here is derived from an EMBL/GenBank/DDBJ whole genome shotgun (WGS) entry which is preliminary data.</text>
</comment>
<dbReference type="AlphaFoldDB" id="A0A9Q0MBN0"/>
<protein>
    <submittedName>
        <fullName evidence="2">Uncharacterized protein</fullName>
    </submittedName>
</protein>
<feature type="transmembrane region" description="Helical" evidence="1">
    <location>
        <begin position="200"/>
        <end position="224"/>
    </location>
</feature>
<name>A0A9Q0MBN0_BLOTA</name>
<keyword evidence="1" id="KW-1133">Transmembrane helix</keyword>
<sequence length="249" mass="29358">MFQNPDLIIENFTSRQDIDNNSTNGKKLTIKINNPDDDDPCDERCKEEYQKLLQMLDGMANKRVEQDLLDVIKLNKLNVTRHNDFITGIWELLWNTPSKVIKFTIIQAFYLYLASLGKARLGDLLDWSGNVIVPGHNDPRTTEKIIKNHGGMFQFCLERNTLPPKRKTRINDDFSWFFRVLFGRRQPDDFDHLVIVNRKLFLIFLILIVFILQAEVICCAYDLIRYERKFNNSSVIRMRKIGQRPMMEK</sequence>
<organism evidence="2 3">
    <name type="scientific">Blomia tropicalis</name>
    <name type="common">Mite</name>
    <dbReference type="NCBI Taxonomy" id="40697"/>
    <lineage>
        <taxon>Eukaryota</taxon>
        <taxon>Metazoa</taxon>
        <taxon>Ecdysozoa</taxon>
        <taxon>Arthropoda</taxon>
        <taxon>Chelicerata</taxon>
        <taxon>Arachnida</taxon>
        <taxon>Acari</taxon>
        <taxon>Acariformes</taxon>
        <taxon>Sarcoptiformes</taxon>
        <taxon>Astigmata</taxon>
        <taxon>Glycyphagoidea</taxon>
        <taxon>Echimyopodidae</taxon>
        <taxon>Blomia</taxon>
    </lineage>
</organism>
<keyword evidence="1" id="KW-0472">Membrane</keyword>
<gene>
    <name evidence="2" type="ORF">RDWZM_000137</name>
</gene>
<evidence type="ECO:0000256" key="1">
    <source>
        <dbReference type="SAM" id="Phobius"/>
    </source>
</evidence>
<keyword evidence="3" id="KW-1185">Reference proteome</keyword>
<keyword evidence="1" id="KW-0812">Transmembrane</keyword>
<proteinExistence type="predicted"/>